<feature type="compositionally biased region" description="Acidic residues" evidence="1">
    <location>
        <begin position="455"/>
        <end position="506"/>
    </location>
</feature>
<keyword evidence="3" id="KW-1185">Reference proteome</keyword>
<evidence type="ECO:0000256" key="1">
    <source>
        <dbReference type="SAM" id="MobiDB-lite"/>
    </source>
</evidence>
<feature type="region of interest" description="Disordered" evidence="1">
    <location>
        <begin position="301"/>
        <end position="359"/>
    </location>
</feature>
<reference evidence="2 3" key="1">
    <citation type="submission" date="2021-06" db="EMBL/GenBank/DDBJ databases">
        <title>Complete genome sequence of Erwinia phage pEa_SNUABM_35.</title>
        <authorList>
            <person name="Kim S.G."/>
            <person name="Park S.C."/>
        </authorList>
    </citation>
    <scope>NUCLEOTIDE SEQUENCE [LARGE SCALE GENOMIC DNA]</scope>
</reference>
<dbReference type="EMBL" id="MZ443788">
    <property type="protein sequence ID" value="QZE60234.1"/>
    <property type="molecule type" value="Genomic_DNA"/>
</dbReference>
<feature type="region of interest" description="Disordered" evidence="1">
    <location>
        <begin position="446"/>
        <end position="539"/>
    </location>
</feature>
<sequence>MARIETNTNLVGKTIVLLNGTKAKIEDAIASGYKVKGQTKRIATRCVIKEGAHFKEIERMNMSQLEDTGEGYVKLKDAKAAKASTKKPSAKEKAPKAGKKAAQPAKEKEPKVRRKSSKEKEDEYQDLAHAIIKGGKRAAPVEIAEIDGDLTDCVAQRLVDVLNNSEVAKLCADNKTPIANAIEVTYGAEFAPETNVMQITLSLQYAKPVQTLSRPTLENAEAIALRAEKMAAPKLSMKLKKAIREAFSLEDANDLELGTVLLSDGAEFVYFGESAKHVGKALLYVVETDKFKSVLGSTLGEYEIPDAEEEEEEEEEVEDESEEEEEEDGEEEDGEEEDGEEEDGEEEDGEEEDGEEDSAEYDYVAVNKDQLDMVNKKVTAKYHAALAERFNTTEEVLIPGLVLTDGETTFAYLGCDSKGGLLVIDCGDDGEGEDVLMYSKSDIKSLDDFNPVMGEADEDGEESDGGEESDDEDLDEEDGEEEEEDGEDDDFDFDDVPEADIEDLTEDELRDRVVEAGLTTPRKAENMNEAKLRKLLKSA</sequence>
<feature type="region of interest" description="Disordered" evidence="1">
    <location>
        <begin position="79"/>
        <end position="124"/>
    </location>
</feature>
<evidence type="ECO:0000313" key="3">
    <source>
        <dbReference type="Proteomes" id="UP000827806"/>
    </source>
</evidence>
<evidence type="ECO:0000313" key="2">
    <source>
        <dbReference type="EMBL" id="QZE60234.1"/>
    </source>
</evidence>
<gene>
    <name evidence="2" type="ORF">pEaSNUABM35_00317</name>
</gene>
<accession>A0AAE8C2A3</accession>
<name>A0AAE8C2A3_9CAUD</name>
<feature type="compositionally biased region" description="Basic and acidic residues" evidence="1">
    <location>
        <begin position="522"/>
        <end position="532"/>
    </location>
</feature>
<proteinExistence type="predicted"/>
<feature type="compositionally biased region" description="Acidic residues" evidence="1">
    <location>
        <begin position="303"/>
        <end position="359"/>
    </location>
</feature>
<organism evidence="2 3">
    <name type="scientific">Erwinia phage pEa_SNUABM_35</name>
    <dbReference type="NCBI Taxonomy" id="2869557"/>
    <lineage>
        <taxon>Viruses</taxon>
        <taxon>Duplodnaviria</taxon>
        <taxon>Heunggongvirae</taxon>
        <taxon>Uroviricota</taxon>
        <taxon>Caudoviricetes</taxon>
        <taxon>Alexandravirus</taxon>
        <taxon>Alexandravirus SNUABM35</taxon>
    </lineage>
</organism>
<dbReference type="Proteomes" id="UP000827806">
    <property type="component" value="Segment"/>
</dbReference>
<protein>
    <submittedName>
        <fullName evidence="2">Uncharacterized protein</fullName>
    </submittedName>
</protein>